<evidence type="ECO:0000313" key="2">
    <source>
        <dbReference type="EMBL" id="PWG78899.1"/>
    </source>
</evidence>
<name>A0A2U2PCP9_9SPHI</name>
<keyword evidence="3" id="KW-1185">Reference proteome</keyword>
<dbReference type="RefSeq" id="WP_109417536.1">
    <property type="nucleotide sequence ID" value="NZ_QEAS01000019.1"/>
</dbReference>
<accession>A0A2U2PCP9</accession>
<keyword evidence="1" id="KW-0812">Transmembrane</keyword>
<feature type="transmembrane region" description="Helical" evidence="1">
    <location>
        <begin position="38"/>
        <end position="59"/>
    </location>
</feature>
<gene>
    <name evidence="2" type="ORF">DDR33_19790</name>
</gene>
<keyword evidence="1" id="KW-0472">Membrane</keyword>
<organism evidence="2 3">
    <name type="scientific">Pararcticibacter amylolyticus</name>
    <dbReference type="NCBI Taxonomy" id="2173175"/>
    <lineage>
        <taxon>Bacteria</taxon>
        <taxon>Pseudomonadati</taxon>
        <taxon>Bacteroidota</taxon>
        <taxon>Sphingobacteriia</taxon>
        <taxon>Sphingobacteriales</taxon>
        <taxon>Sphingobacteriaceae</taxon>
        <taxon>Pararcticibacter</taxon>
    </lineage>
</organism>
<comment type="caution">
    <text evidence="2">The sequence shown here is derived from an EMBL/GenBank/DDBJ whole genome shotgun (WGS) entry which is preliminary data.</text>
</comment>
<dbReference type="Proteomes" id="UP000245647">
    <property type="component" value="Unassembled WGS sequence"/>
</dbReference>
<evidence type="ECO:0000313" key="3">
    <source>
        <dbReference type="Proteomes" id="UP000245647"/>
    </source>
</evidence>
<sequence>MTSVKIKDEKEIDLPVLEEDEPAEDAFEFVPLDRAEKLFIWTSVIWGIIILGLIVFCLLRNC</sequence>
<proteinExistence type="predicted"/>
<dbReference type="AlphaFoldDB" id="A0A2U2PCP9"/>
<reference evidence="2 3" key="1">
    <citation type="submission" date="2018-04" db="EMBL/GenBank/DDBJ databases">
        <title>Pedobacter chongqingensis sp. nov., isolated from a rottenly hemp rope.</title>
        <authorList>
            <person name="Cai Y."/>
        </authorList>
    </citation>
    <scope>NUCLEOTIDE SEQUENCE [LARGE SCALE GENOMIC DNA]</scope>
    <source>
        <strain evidence="2 3">FJ4-8</strain>
    </source>
</reference>
<protein>
    <submittedName>
        <fullName evidence="2">Uncharacterized protein</fullName>
    </submittedName>
</protein>
<dbReference type="EMBL" id="QEAS01000019">
    <property type="protein sequence ID" value="PWG78899.1"/>
    <property type="molecule type" value="Genomic_DNA"/>
</dbReference>
<keyword evidence="1" id="KW-1133">Transmembrane helix</keyword>
<evidence type="ECO:0000256" key="1">
    <source>
        <dbReference type="SAM" id="Phobius"/>
    </source>
</evidence>